<proteinExistence type="predicted"/>
<sequence length="123" mass="12427">MGNCFGKSSSTFQGEGRTLGAQPSNAPAQSSNASAAAPAKISAPAGGRTLGRNPQAPNESHTPGEAAAKAAEERLKASQGKGKLGKQLDAQRGQTQTGTLAQNARDNVAARDADAAAEARNWN</sequence>
<evidence type="ECO:0000256" key="3">
    <source>
        <dbReference type="ARBA" id="ARBA00023288"/>
    </source>
</evidence>
<keyword evidence="2" id="KW-0564">Palmitate</keyword>
<evidence type="ECO:0000256" key="4">
    <source>
        <dbReference type="SAM" id="MobiDB-lite"/>
    </source>
</evidence>
<protein>
    <submittedName>
        <fullName evidence="5">Uncharacterized protein</fullName>
    </submittedName>
</protein>
<dbReference type="InterPro" id="IPR031632">
    <property type="entry name" value="SVIP"/>
</dbReference>
<keyword evidence="1" id="KW-0519">Myristate</keyword>
<gene>
    <name evidence="5" type="ORF">PRZ48_000676</name>
</gene>
<name>A0ABR0F0F5_ZASCE</name>
<dbReference type="EMBL" id="JAXOVC010000001">
    <property type="protein sequence ID" value="KAK4506943.1"/>
    <property type="molecule type" value="Genomic_DNA"/>
</dbReference>
<keyword evidence="3" id="KW-0449">Lipoprotein</keyword>
<evidence type="ECO:0000313" key="5">
    <source>
        <dbReference type="EMBL" id="KAK4506943.1"/>
    </source>
</evidence>
<evidence type="ECO:0000313" key="6">
    <source>
        <dbReference type="Proteomes" id="UP001305779"/>
    </source>
</evidence>
<feature type="region of interest" description="Disordered" evidence="4">
    <location>
        <begin position="1"/>
        <end position="123"/>
    </location>
</feature>
<feature type="compositionally biased region" description="Low complexity" evidence="4">
    <location>
        <begin position="21"/>
        <end position="45"/>
    </location>
</feature>
<dbReference type="Proteomes" id="UP001305779">
    <property type="component" value="Unassembled WGS sequence"/>
</dbReference>
<feature type="compositionally biased region" description="Polar residues" evidence="4">
    <location>
        <begin position="1"/>
        <end position="13"/>
    </location>
</feature>
<organism evidence="5 6">
    <name type="scientific">Zasmidium cellare</name>
    <name type="common">Wine cellar mold</name>
    <name type="synonym">Racodium cellare</name>
    <dbReference type="NCBI Taxonomy" id="395010"/>
    <lineage>
        <taxon>Eukaryota</taxon>
        <taxon>Fungi</taxon>
        <taxon>Dikarya</taxon>
        <taxon>Ascomycota</taxon>
        <taxon>Pezizomycotina</taxon>
        <taxon>Dothideomycetes</taxon>
        <taxon>Dothideomycetidae</taxon>
        <taxon>Mycosphaerellales</taxon>
        <taxon>Mycosphaerellaceae</taxon>
        <taxon>Zasmidium</taxon>
    </lineage>
</organism>
<dbReference type="Pfam" id="PF15811">
    <property type="entry name" value="SVIP"/>
    <property type="match status" value="1"/>
</dbReference>
<evidence type="ECO:0000256" key="2">
    <source>
        <dbReference type="ARBA" id="ARBA00023139"/>
    </source>
</evidence>
<keyword evidence="6" id="KW-1185">Reference proteome</keyword>
<reference evidence="5 6" key="1">
    <citation type="journal article" date="2023" name="G3 (Bethesda)">
        <title>A chromosome-level genome assembly of Zasmidium syzygii isolated from banana leaves.</title>
        <authorList>
            <person name="van Westerhoven A.C."/>
            <person name="Mehrabi R."/>
            <person name="Talebi R."/>
            <person name="Steentjes M.B.F."/>
            <person name="Corcolon B."/>
            <person name="Chong P.A."/>
            <person name="Kema G.H.J."/>
            <person name="Seidl M.F."/>
        </authorList>
    </citation>
    <scope>NUCLEOTIDE SEQUENCE [LARGE SCALE GENOMIC DNA]</scope>
    <source>
        <strain evidence="5 6">P124</strain>
    </source>
</reference>
<evidence type="ECO:0000256" key="1">
    <source>
        <dbReference type="ARBA" id="ARBA00022707"/>
    </source>
</evidence>
<comment type="caution">
    <text evidence="5">The sequence shown here is derived from an EMBL/GenBank/DDBJ whole genome shotgun (WGS) entry which is preliminary data.</text>
</comment>
<accession>A0ABR0F0F5</accession>